<dbReference type="GO" id="GO:0016837">
    <property type="term" value="F:carbon-oxygen lyase activity, acting on polysaccharides"/>
    <property type="evidence" value="ECO:0007669"/>
    <property type="project" value="TreeGrafter"/>
</dbReference>
<dbReference type="InterPro" id="IPR055372">
    <property type="entry name" value="CBM96"/>
</dbReference>
<dbReference type="Pfam" id="PF24517">
    <property type="entry name" value="CBM96"/>
    <property type="match status" value="1"/>
</dbReference>
<evidence type="ECO:0000256" key="7">
    <source>
        <dbReference type="ARBA" id="ARBA00023239"/>
    </source>
</evidence>
<dbReference type="InterPro" id="IPR052052">
    <property type="entry name" value="Polysaccharide_Lyase_9"/>
</dbReference>
<dbReference type="Proteomes" id="UP000032726">
    <property type="component" value="Chromosome"/>
</dbReference>
<dbReference type="InterPro" id="IPR022441">
    <property type="entry name" value="Para_beta_helix_rpt-2"/>
</dbReference>
<reference evidence="11 12" key="1">
    <citation type="submission" date="2015-03" db="EMBL/GenBank/DDBJ databases">
        <title>Complete genome sequence of Muricauda lutaonensis CC-HSB-11T, isolated from a coastal hot spring.</title>
        <authorList>
            <person name="Kim K.M."/>
        </authorList>
    </citation>
    <scope>NUCLEOTIDE SEQUENCE [LARGE SCALE GENOMIC DNA]</scope>
    <source>
        <strain evidence="11 12">CC-HSB-11</strain>
    </source>
</reference>
<feature type="region of interest" description="Disordered" evidence="9">
    <location>
        <begin position="205"/>
        <end position="279"/>
    </location>
</feature>
<comment type="subcellular location">
    <subcellularLocation>
        <location evidence="2">Secreted</location>
    </subcellularLocation>
</comment>
<keyword evidence="7" id="KW-0456">Lyase</keyword>
<dbReference type="EMBL" id="CP011071">
    <property type="protein sequence ID" value="AKA36083.1"/>
    <property type="molecule type" value="Genomic_DNA"/>
</dbReference>
<keyword evidence="5" id="KW-0732">Signal</keyword>
<dbReference type="PANTHER" id="PTHR40088:SF1">
    <property type="entry name" value="PECTATE LYASE PEL9"/>
    <property type="match status" value="1"/>
</dbReference>
<dbReference type="OrthoDB" id="8737820at2"/>
<keyword evidence="3" id="KW-0964">Secreted</keyword>
<evidence type="ECO:0000256" key="9">
    <source>
        <dbReference type="SAM" id="MobiDB-lite"/>
    </source>
</evidence>
<sequence length="789" mass="86009">MNFIPTKFIGLILFVFFLIFNLSCTKDSDLFKEAVSEDIEKNIGDSSSSEGNDGLTLLTKTFVPVQDAYVQDGQGYDVDIIRIENGRRKSYLTFDLSEVNGPIEDAKLVLTVSQDAGYGTFEAYEGSDTDWTEETLNQSNAPQENLLLGSTIVYDGESYFQIDLNANDLIGDLTNIVLIQRDGNDIAVASRENVADVVPKLTLTYLGTPENGDQNAEENTDNNDNSGSDDSNNNDGGSSGDDSNNNDGGSGDDSNTGGNSDRTGDTNYFVRVDGDNSNDGLTEATAFRTIQRAVDHAEPGDIVWVKAGNYGGATVFSRRNGTASKPIRIIGYQNAPNDIVSDVFSTYTREDFNSDGEVLPNNIMPLIQTDRGSDNDPDPGDNAFTINHDYIWIENFMGQYNDMTVRASGTKGLTLINIVSNETGNWDPTNPQWNDPVTYAESTGGNLSGHGLRLSNCDEMLVKNCIVFNAGHVGIDLISSDNNTLENNTVVVTKDGNPTDYHQTLWSSDNNVVRNFVSIRKTGVSHQSRAYAIKCDSNNNLIEGGYAENLRFQCYFNSDDNVFKDITLISTTGQINEGGVQIFGDSNRNAFINFKMYNSGGIMFLGSNYSECESRVSFAPTAGSNNLFINPVIKNIHPWHGGFIEFMFLGPDGDDAGTNYVIGGTFDGAPYLFKQDRPVENIILINTSINNVTDGFKTSRDNNTSYSFNATYDHVNFHNVAFSIPSGTNVTTLNPGFNNPMTDDYTLSSNSQLIGIGVNASSISNLSAIDHNNNPRPSSSGWSIGAFEN</sequence>
<dbReference type="KEGG" id="mlt:VC82_2511"/>
<feature type="compositionally biased region" description="Low complexity" evidence="9">
    <location>
        <begin position="222"/>
        <end position="261"/>
    </location>
</feature>
<evidence type="ECO:0000256" key="1">
    <source>
        <dbReference type="ARBA" id="ARBA00001913"/>
    </source>
</evidence>
<evidence type="ECO:0000313" key="11">
    <source>
        <dbReference type="EMBL" id="AKA36083.1"/>
    </source>
</evidence>
<dbReference type="HOGENOM" id="CLU_355565_0_0_10"/>
<evidence type="ECO:0000256" key="3">
    <source>
        <dbReference type="ARBA" id="ARBA00022525"/>
    </source>
</evidence>
<evidence type="ECO:0000256" key="8">
    <source>
        <dbReference type="ARBA" id="ARBA00038263"/>
    </source>
</evidence>
<proteinExistence type="inferred from homology"/>
<dbReference type="NCBIfam" id="TIGR03804">
    <property type="entry name" value="para_beta_helix"/>
    <property type="match status" value="1"/>
</dbReference>
<dbReference type="GO" id="GO:0005576">
    <property type="term" value="C:extracellular region"/>
    <property type="evidence" value="ECO:0007669"/>
    <property type="project" value="UniProtKB-SubCell"/>
</dbReference>
<evidence type="ECO:0000256" key="4">
    <source>
        <dbReference type="ARBA" id="ARBA00022723"/>
    </source>
</evidence>
<feature type="domain" description="Carbohydrate-binding module family 96" evidence="10">
    <location>
        <begin position="60"/>
        <end position="204"/>
    </location>
</feature>
<name>A0A0D5YW57_9FLAO</name>
<organism evidence="11 12">
    <name type="scientific">Flagellimonas lutaonensis</name>
    <dbReference type="NCBI Taxonomy" id="516051"/>
    <lineage>
        <taxon>Bacteria</taxon>
        <taxon>Pseudomonadati</taxon>
        <taxon>Bacteroidota</taxon>
        <taxon>Flavobacteriia</taxon>
        <taxon>Flavobacteriales</taxon>
        <taxon>Flavobacteriaceae</taxon>
        <taxon>Flagellimonas</taxon>
    </lineage>
</organism>
<evidence type="ECO:0000259" key="10">
    <source>
        <dbReference type="Pfam" id="PF24517"/>
    </source>
</evidence>
<dbReference type="GO" id="GO:0046872">
    <property type="term" value="F:metal ion binding"/>
    <property type="evidence" value="ECO:0007669"/>
    <property type="project" value="UniProtKB-KW"/>
</dbReference>
<accession>A0A0D5YW57</accession>
<comment type="cofactor">
    <cofactor evidence="1">
        <name>Ca(2+)</name>
        <dbReference type="ChEBI" id="CHEBI:29108"/>
    </cofactor>
</comment>
<comment type="similarity">
    <text evidence="8">Belongs to the polysaccharide lyase 9 family.</text>
</comment>
<dbReference type="STRING" id="516051.VC82_2511"/>
<keyword evidence="6" id="KW-0106">Calcium</keyword>
<evidence type="ECO:0000256" key="5">
    <source>
        <dbReference type="ARBA" id="ARBA00022729"/>
    </source>
</evidence>
<keyword evidence="4" id="KW-0479">Metal-binding</keyword>
<evidence type="ECO:0000256" key="6">
    <source>
        <dbReference type="ARBA" id="ARBA00022837"/>
    </source>
</evidence>
<evidence type="ECO:0000313" key="12">
    <source>
        <dbReference type="Proteomes" id="UP000032726"/>
    </source>
</evidence>
<dbReference type="SUPFAM" id="SSF51126">
    <property type="entry name" value="Pectin lyase-like"/>
    <property type="match status" value="1"/>
</dbReference>
<dbReference type="AlphaFoldDB" id="A0A0D5YW57"/>
<gene>
    <name evidence="11" type="ORF">VC82_2511</name>
</gene>
<protein>
    <recommendedName>
        <fullName evidence="10">Carbohydrate-binding module family 96 domain-containing protein</fullName>
    </recommendedName>
</protein>
<dbReference type="PANTHER" id="PTHR40088">
    <property type="entry name" value="PECTATE LYASE (EUROFUNG)"/>
    <property type="match status" value="1"/>
</dbReference>
<dbReference type="Gene3D" id="2.160.20.10">
    <property type="entry name" value="Single-stranded right-handed beta-helix, Pectin lyase-like"/>
    <property type="match status" value="1"/>
</dbReference>
<dbReference type="InterPro" id="IPR012334">
    <property type="entry name" value="Pectin_lyas_fold"/>
</dbReference>
<keyword evidence="12" id="KW-1185">Reference proteome</keyword>
<evidence type="ECO:0000256" key="2">
    <source>
        <dbReference type="ARBA" id="ARBA00004613"/>
    </source>
</evidence>
<dbReference type="RefSeq" id="WP_045802663.1">
    <property type="nucleotide sequence ID" value="NZ_CP011071.1"/>
</dbReference>
<dbReference type="InterPro" id="IPR011050">
    <property type="entry name" value="Pectin_lyase_fold/virulence"/>
</dbReference>